<dbReference type="EMBL" id="VSSQ01022393">
    <property type="protein sequence ID" value="MPM68678.1"/>
    <property type="molecule type" value="Genomic_DNA"/>
</dbReference>
<dbReference type="GO" id="GO:0006313">
    <property type="term" value="P:DNA transposition"/>
    <property type="evidence" value="ECO:0007669"/>
    <property type="project" value="InterPro"/>
</dbReference>
<dbReference type="InterPro" id="IPR001207">
    <property type="entry name" value="Transposase_mutator"/>
</dbReference>
<evidence type="ECO:0000313" key="4">
    <source>
        <dbReference type="EMBL" id="MPM68678.1"/>
    </source>
</evidence>
<dbReference type="GO" id="GO:0004803">
    <property type="term" value="F:transposase activity"/>
    <property type="evidence" value="ECO:0007669"/>
    <property type="project" value="InterPro"/>
</dbReference>
<dbReference type="GO" id="GO:0003677">
    <property type="term" value="F:DNA binding"/>
    <property type="evidence" value="ECO:0007669"/>
    <property type="project" value="UniProtKB-KW"/>
</dbReference>
<dbReference type="PROSITE" id="PS01007">
    <property type="entry name" value="TRANSPOSASE_MUTATOR"/>
    <property type="match status" value="1"/>
</dbReference>
<name>A0A645BUB9_9ZZZZ</name>
<evidence type="ECO:0000256" key="2">
    <source>
        <dbReference type="ARBA" id="ARBA00023125"/>
    </source>
</evidence>
<dbReference type="PANTHER" id="PTHR33217">
    <property type="entry name" value="TRANSPOSASE FOR INSERTION SEQUENCE ELEMENT IS1081"/>
    <property type="match status" value="1"/>
</dbReference>
<comment type="caution">
    <text evidence="4">The sequence shown here is derived from an EMBL/GenBank/DDBJ whole genome shotgun (WGS) entry which is preliminary data.</text>
</comment>
<protein>
    <submittedName>
        <fullName evidence="4">IS256 family transposase IS1542</fullName>
    </submittedName>
</protein>
<keyword evidence="2" id="KW-0238">DNA-binding</keyword>
<keyword evidence="1" id="KW-0815">Transposition</keyword>
<reference evidence="4" key="1">
    <citation type="submission" date="2019-08" db="EMBL/GenBank/DDBJ databases">
        <authorList>
            <person name="Kucharzyk K."/>
            <person name="Murdoch R.W."/>
            <person name="Higgins S."/>
            <person name="Loffler F."/>
        </authorList>
    </citation>
    <scope>NUCLEOTIDE SEQUENCE</scope>
</reference>
<evidence type="ECO:0000256" key="3">
    <source>
        <dbReference type="ARBA" id="ARBA00023172"/>
    </source>
</evidence>
<dbReference type="PANTHER" id="PTHR33217:SF7">
    <property type="entry name" value="TRANSPOSASE FOR INSERTION SEQUENCE ELEMENT IS1081"/>
    <property type="match status" value="1"/>
</dbReference>
<dbReference type="NCBIfam" id="NF033543">
    <property type="entry name" value="transpos_IS256"/>
    <property type="match status" value="1"/>
</dbReference>
<dbReference type="AlphaFoldDB" id="A0A645BUB9"/>
<keyword evidence="3" id="KW-0233">DNA recombination</keyword>
<organism evidence="4">
    <name type="scientific">bioreactor metagenome</name>
    <dbReference type="NCBI Taxonomy" id="1076179"/>
    <lineage>
        <taxon>unclassified sequences</taxon>
        <taxon>metagenomes</taxon>
        <taxon>ecological metagenomes</taxon>
    </lineage>
</organism>
<evidence type="ECO:0000256" key="1">
    <source>
        <dbReference type="ARBA" id="ARBA00022578"/>
    </source>
</evidence>
<proteinExistence type="predicted"/>
<sequence length="388" mass="45153">MTQVHFTMTAEDIQSLIQQSVENDVSKKILTMVFNQLMEQERSDYINASDYERSEERVSYRNGYYERDFTTRVGTLELRVPRTRDGKFSPSVFERYQRNEKALLAAMLEMYISGVSTRKVTKIVEELCGKKISKSLVSTLTKDLDEIVAKWQHSSLNNECYPYLMVDVIYLKVREEERVISKSCHIAIGFSQEGGRKVLGFLIQNGESEESWSHFFEYLKARNLQGVQMITSDAHKGLVASIKKSFTNVSWQRCQVHFLRNIFASIPKKDSVAFREQIKALFKFTDIDIARKTKAKITETYIDDRKYKTACTILDEGFEDAFQYITSGGRNSRLRSTNLLERLNEELRRREKIVRIFPNVSSANRLIGALLIDQSEQWEYAARNYIKM</sequence>
<dbReference type="Pfam" id="PF00872">
    <property type="entry name" value="Transposase_mut"/>
    <property type="match status" value="1"/>
</dbReference>
<accession>A0A645BUB9</accession>
<gene>
    <name evidence="4" type="ORF">SDC9_115612</name>
</gene>